<dbReference type="EMBL" id="JBHSQH010000001">
    <property type="protein sequence ID" value="MFC5970063.1"/>
    <property type="molecule type" value="Genomic_DNA"/>
</dbReference>
<reference evidence="1 2" key="1">
    <citation type="journal article" date="2019" name="Int. J. Syst. Evol. Microbiol.">
        <title>The Global Catalogue of Microorganisms (GCM) 10K type strain sequencing project: providing services to taxonomists for standard genome sequencing and annotation.</title>
        <authorList>
            <consortium name="The Broad Institute Genomics Platform"/>
            <consortium name="The Broad Institute Genome Sequencing Center for Infectious Disease"/>
            <person name="Wu L."/>
            <person name="Ma J."/>
        </authorList>
    </citation>
    <scope>NUCLEOTIDE SEQUENCE [LARGE SCALE GENOMIC DNA]</scope>
    <source>
        <strain evidence="1 2">CGMCC 1.12543</strain>
    </source>
</reference>
<name>A0ABD5RID0_9EURY</name>
<comment type="caution">
    <text evidence="1">The sequence shown here is derived from an EMBL/GenBank/DDBJ whole genome shotgun (WGS) entry which is preliminary data.</text>
</comment>
<proteinExistence type="predicted"/>
<evidence type="ECO:0000313" key="2">
    <source>
        <dbReference type="Proteomes" id="UP001596099"/>
    </source>
</evidence>
<accession>A0ABD5RID0</accession>
<protein>
    <submittedName>
        <fullName evidence="1">Uncharacterized protein</fullName>
    </submittedName>
</protein>
<gene>
    <name evidence="1" type="ORF">ACFPYI_01845</name>
</gene>
<keyword evidence="2" id="KW-1185">Reference proteome</keyword>
<dbReference type="RefSeq" id="WP_247418696.1">
    <property type="nucleotide sequence ID" value="NZ_JALLGW010000002.1"/>
</dbReference>
<sequence>MTVHTTAVETNVRVATHDLDTIAAHVPDFEDLDDRARLAALRTVPAEHVGRSRNTTCVGLHQWAVDGLAGNSVPAISEVAVGTGTSSAEANTQLGTEVARSVVASLEPDSPSIYITAFFGSAEANGYDITEAGAFAGDTLLNHATFSAKPKDSQNTLTVECTLTFSAV</sequence>
<dbReference type="Proteomes" id="UP001596099">
    <property type="component" value="Unassembled WGS sequence"/>
</dbReference>
<dbReference type="AlphaFoldDB" id="A0ABD5RID0"/>
<organism evidence="1 2">
    <name type="scientific">Halomarina salina</name>
    <dbReference type="NCBI Taxonomy" id="1872699"/>
    <lineage>
        <taxon>Archaea</taxon>
        <taxon>Methanobacteriati</taxon>
        <taxon>Methanobacteriota</taxon>
        <taxon>Stenosarchaea group</taxon>
        <taxon>Halobacteria</taxon>
        <taxon>Halobacteriales</taxon>
        <taxon>Natronomonadaceae</taxon>
        <taxon>Halomarina</taxon>
    </lineage>
</organism>
<evidence type="ECO:0000313" key="1">
    <source>
        <dbReference type="EMBL" id="MFC5970063.1"/>
    </source>
</evidence>